<evidence type="ECO:0000256" key="13">
    <source>
        <dbReference type="ARBA" id="ARBA00047657"/>
    </source>
</evidence>
<dbReference type="Gene3D" id="3.40.1390.20">
    <property type="entry name" value="HprK N-terminal domain-like"/>
    <property type="match status" value="1"/>
</dbReference>
<evidence type="ECO:0000256" key="3">
    <source>
        <dbReference type="ARBA" id="ARBA00006883"/>
    </source>
</evidence>
<dbReference type="GO" id="GO:0006109">
    <property type="term" value="P:regulation of carbohydrate metabolic process"/>
    <property type="evidence" value="ECO:0007669"/>
    <property type="project" value="UniProtKB-UniRule"/>
</dbReference>
<dbReference type="PANTHER" id="PTHR30305:SF1">
    <property type="entry name" value="HPR KINASE_PHOSPHORYLASE"/>
    <property type="match status" value="1"/>
</dbReference>
<comment type="catalytic activity">
    <reaction evidence="13 14">
        <text>[HPr protein]-O-phospho-L-serine + phosphate + H(+) = [HPr protein]-L-serine + diphosphate</text>
        <dbReference type="Rhea" id="RHEA:46604"/>
        <dbReference type="Rhea" id="RHEA-COMP:11602"/>
        <dbReference type="Rhea" id="RHEA-COMP:11603"/>
        <dbReference type="ChEBI" id="CHEBI:15378"/>
        <dbReference type="ChEBI" id="CHEBI:29999"/>
        <dbReference type="ChEBI" id="CHEBI:33019"/>
        <dbReference type="ChEBI" id="CHEBI:43474"/>
        <dbReference type="ChEBI" id="CHEBI:83421"/>
    </reaction>
</comment>
<comment type="domain">
    <text evidence="14">The Walker A ATP-binding motif also binds Pi and PPi.</text>
</comment>
<dbReference type="GO" id="GO:0004674">
    <property type="term" value="F:protein serine/threonine kinase activity"/>
    <property type="evidence" value="ECO:0007669"/>
    <property type="project" value="UniProtKB-KW"/>
</dbReference>
<keyword evidence="8 14" id="KW-0547">Nucleotide-binding</keyword>
<dbReference type="HAMAP" id="MF_01249">
    <property type="entry name" value="HPr_kinase"/>
    <property type="match status" value="1"/>
</dbReference>
<comment type="subunit">
    <text evidence="4 14">Homohexamer.</text>
</comment>
<comment type="cofactor">
    <cofactor evidence="2 14">
        <name>Mg(2+)</name>
        <dbReference type="ChEBI" id="CHEBI:18420"/>
    </cofactor>
</comment>
<dbReference type="Pfam" id="PF02603">
    <property type="entry name" value="Hpr_kinase_N"/>
    <property type="match status" value="1"/>
</dbReference>
<dbReference type="Pfam" id="PF07475">
    <property type="entry name" value="Hpr_kinase_C"/>
    <property type="match status" value="1"/>
</dbReference>
<organism evidence="17 18">
    <name type="scientific">Chitinivorax tropicus</name>
    <dbReference type="NCBI Taxonomy" id="714531"/>
    <lineage>
        <taxon>Bacteria</taxon>
        <taxon>Pseudomonadati</taxon>
        <taxon>Pseudomonadota</taxon>
        <taxon>Betaproteobacteria</taxon>
        <taxon>Chitinivorax</taxon>
    </lineage>
</organism>
<feature type="active site" evidence="14">
    <location>
        <position position="163"/>
    </location>
</feature>
<dbReference type="GO" id="GO:0005524">
    <property type="term" value="F:ATP binding"/>
    <property type="evidence" value="ECO:0007669"/>
    <property type="project" value="UniProtKB-UniRule"/>
</dbReference>
<dbReference type="Proteomes" id="UP000575898">
    <property type="component" value="Unassembled WGS sequence"/>
</dbReference>
<feature type="domain" description="HPr(Ser) kinase/phosphorylase N-terminal" evidence="15">
    <location>
        <begin position="4"/>
        <end position="131"/>
    </location>
</feature>
<dbReference type="RefSeq" id="WP_184040361.1">
    <property type="nucleotide sequence ID" value="NZ_JACHHY010000017.1"/>
</dbReference>
<dbReference type="InterPro" id="IPR027417">
    <property type="entry name" value="P-loop_NTPase"/>
</dbReference>
<evidence type="ECO:0000256" key="2">
    <source>
        <dbReference type="ARBA" id="ARBA00001946"/>
    </source>
</evidence>
<feature type="binding site" evidence="14">
    <location>
        <position position="164"/>
    </location>
    <ligand>
        <name>Mg(2+)</name>
        <dbReference type="ChEBI" id="CHEBI:18420"/>
    </ligand>
</feature>
<keyword evidence="18" id="KW-1185">Reference proteome</keyword>
<accession>A0A840MQV2</accession>
<sequence>MPQISVQQLFDDNAKKLHLTWVAGKSGAGNLLTNDIVQKPTLALVGHLNFVHPNRVQVLGLAEMEYLRTLDDQTLRTSITHLFSNQMAAMIVANDEQVPQVLVDACEAASVPMFSSPEKSPYLMDVLRFYLSKALAVSTVLHGVFLDVLEVGVLITGDSAMGKSELALELISRGHGLVADDAVEVFRVAPEILEGRCPAMLRDFLEVRGLGILNIKAIFGETAVRPKKTLKLMIHLQKANPENMAMLDRLASHEATQDVLGVPVRRVVLPVAAGRNLAVLVEAAVRNYILQLRGLDSTKEFIERQQRYMESGEGMN</sequence>
<keyword evidence="5 14" id="KW-0723">Serine/threonine-protein kinase</keyword>
<keyword evidence="7 14" id="KW-0479">Metal-binding</keyword>
<evidence type="ECO:0000259" key="16">
    <source>
        <dbReference type="Pfam" id="PF07475"/>
    </source>
</evidence>
<dbReference type="EC" id="2.7.4.-" evidence="14"/>
<evidence type="ECO:0000256" key="8">
    <source>
        <dbReference type="ARBA" id="ARBA00022741"/>
    </source>
</evidence>
<feature type="active site" description="Proton acceptor; for phosphorylation activity. Proton donor; for dephosphorylation activity" evidence="14">
    <location>
        <position position="181"/>
    </location>
</feature>
<dbReference type="GO" id="GO:0004712">
    <property type="term" value="F:protein serine/threonine/tyrosine kinase activity"/>
    <property type="evidence" value="ECO:0007669"/>
    <property type="project" value="UniProtKB-UniRule"/>
</dbReference>
<evidence type="ECO:0000256" key="7">
    <source>
        <dbReference type="ARBA" id="ARBA00022723"/>
    </source>
</evidence>
<evidence type="ECO:0000256" key="11">
    <source>
        <dbReference type="ARBA" id="ARBA00022842"/>
    </source>
</evidence>
<comment type="miscellaneous">
    <text evidence="14">Both phosphorylation and phosphorolysis are carried out by the same active site and suggest a common mechanism for both reactions.</text>
</comment>
<comment type="caution">
    <text evidence="14">Lacks conserved residue(s) required for the propagation of feature annotation.</text>
</comment>
<feature type="active site" evidence="14">
    <location>
        <position position="142"/>
    </location>
</feature>
<evidence type="ECO:0000259" key="15">
    <source>
        <dbReference type="Pfam" id="PF02603"/>
    </source>
</evidence>
<keyword evidence="6 14" id="KW-0808">Transferase</keyword>
<feature type="region of interest" description="Important for the catalytic mechanism of both phosphorylation and dephosphorylation" evidence="14">
    <location>
        <begin position="205"/>
        <end position="214"/>
    </location>
</feature>
<dbReference type="CDD" id="cd01918">
    <property type="entry name" value="HprK_C"/>
    <property type="match status" value="1"/>
</dbReference>
<dbReference type="InterPro" id="IPR011104">
    <property type="entry name" value="Hpr_kin/Pase_C"/>
</dbReference>
<dbReference type="InterPro" id="IPR011126">
    <property type="entry name" value="Hpr_kin/Pase_Hpr_N"/>
</dbReference>
<evidence type="ECO:0000256" key="14">
    <source>
        <dbReference type="HAMAP-Rule" id="MF_01249"/>
    </source>
</evidence>
<evidence type="ECO:0000256" key="4">
    <source>
        <dbReference type="ARBA" id="ARBA00011643"/>
    </source>
</evidence>
<dbReference type="EMBL" id="JACHHY010000017">
    <property type="protein sequence ID" value="MBB5019459.1"/>
    <property type="molecule type" value="Genomic_DNA"/>
</dbReference>
<comment type="similarity">
    <text evidence="3 14">Belongs to the HPrK/P family.</text>
</comment>
<gene>
    <name evidence="14" type="primary">hprK</name>
    <name evidence="17" type="ORF">HNQ59_002761</name>
</gene>
<dbReference type="InterPro" id="IPR028979">
    <property type="entry name" value="Ser_kin/Pase_Hpr-like_N_sf"/>
</dbReference>
<evidence type="ECO:0000256" key="9">
    <source>
        <dbReference type="ARBA" id="ARBA00022777"/>
    </source>
</evidence>
<comment type="caution">
    <text evidence="17">The sequence shown here is derived from an EMBL/GenBank/DDBJ whole genome shotgun (WGS) entry which is preliminary data.</text>
</comment>
<proteinExistence type="inferred from homology"/>
<evidence type="ECO:0000256" key="10">
    <source>
        <dbReference type="ARBA" id="ARBA00022840"/>
    </source>
</evidence>
<dbReference type="GO" id="GO:0000155">
    <property type="term" value="F:phosphorelay sensor kinase activity"/>
    <property type="evidence" value="ECO:0007669"/>
    <property type="project" value="InterPro"/>
</dbReference>
<evidence type="ECO:0000256" key="1">
    <source>
        <dbReference type="ARBA" id="ARBA00001120"/>
    </source>
</evidence>
<evidence type="ECO:0000313" key="17">
    <source>
        <dbReference type="EMBL" id="MBB5019459.1"/>
    </source>
</evidence>
<dbReference type="GO" id="GO:0000287">
    <property type="term" value="F:magnesium ion binding"/>
    <property type="evidence" value="ECO:0007669"/>
    <property type="project" value="UniProtKB-UniRule"/>
</dbReference>
<dbReference type="Gene3D" id="3.40.50.300">
    <property type="entry name" value="P-loop containing nucleotide triphosphate hydrolases"/>
    <property type="match status" value="1"/>
</dbReference>
<keyword evidence="10 14" id="KW-0067">ATP-binding</keyword>
<dbReference type="SUPFAM" id="SSF53795">
    <property type="entry name" value="PEP carboxykinase-like"/>
    <property type="match status" value="1"/>
</dbReference>
<comment type="function">
    <text evidence="14">Catalyzes the ATP- as well as the pyrophosphate-dependent phosphorylation of a specific serine residue in HPr, a phosphocarrier protein of the phosphoenolpyruvate-dependent sugar phosphotransferase system (PTS). HprK/P also catalyzes the pyrophosphate-producing, inorganic phosphate-dependent dephosphorylation (phosphorolysis) of seryl-phosphorylated HPr (P-Ser-HPr).</text>
</comment>
<evidence type="ECO:0000256" key="5">
    <source>
        <dbReference type="ARBA" id="ARBA00022527"/>
    </source>
</evidence>
<keyword evidence="9 14" id="KW-0418">Kinase</keyword>
<dbReference type="EC" id="2.7.11.-" evidence="14"/>
<dbReference type="InterPro" id="IPR003755">
    <property type="entry name" value="HPr(Ser)_kin/Pase"/>
</dbReference>
<dbReference type="NCBIfam" id="TIGR00679">
    <property type="entry name" value="hpr-ser"/>
    <property type="match status" value="1"/>
</dbReference>
<feature type="binding site" evidence="14">
    <location>
        <position position="206"/>
    </location>
    <ligand>
        <name>Mg(2+)</name>
        <dbReference type="ChEBI" id="CHEBI:18420"/>
    </ligand>
</feature>
<keyword evidence="12 14" id="KW-0511">Multifunctional enzyme</keyword>
<evidence type="ECO:0000256" key="6">
    <source>
        <dbReference type="ARBA" id="ARBA00022679"/>
    </source>
</evidence>
<feature type="domain" description="HPr kinase/phosphorylase C-terminal" evidence="16">
    <location>
        <begin position="134"/>
        <end position="305"/>
    </location>
</feature>
<dbReference type="FunFam" id="3.40.50.300:FF:000174">
    <property type="entry name" value="HPr kinase/phosphorylase"/>
    <property type="match status" value="1"/>
</dbReference>
<feature type="active site" evidence="14">
    <location>
        <position position="249"/>
    </location>
</feature>
<protein>
    <recommendedName>
        <fullName evidence="14">HPr kinase/phosphorylase</fullName>
        <shortName evidence="14">HPrK/P</shortName>
        <ecNumber evidence="14">2.7.11.-</ecNumber>
        <ecNumber evidence="14">2.7.4.-</ecNumber>
    </recommendedName>
    <alternativeName>
        <fullName evidence="14">HPr(Ser) kinase/phosphorylase</fullName>
    </alternativeName>
</protein>
<evidence type="ECO:0000313" key="18">
    <source>
        <dbReference type="Proteomes" id="UP000575898"/>
    </source>
</evidence>
<name>A0A840MQV2_9PROT</name>
<dbReference type="AlphaFoldDB" id="A0A840MQV2"/>
<comment type="catalytic activity">
    <reaction evidence="1 14">
        <text>[HPr protein]-L-serine + ATP = [HPr protein]-O-phospho-L-serine + ADP + H(+)</text>
        <dbReference type="Rhea" id="RHEA:46600"/>
        <dbReference type="Rhea" id="RHEA-COMP:11602"/>
        <dbReference type="Rhea" id="RHEA-COMP:11603"/>
        <dbReference type="ChEBI" id="CHEBI:15378"/>
        <dbReference type="ChEBI" id="CHEBI:29999"/>
        <dbReference type="ChEBI" id="CHEBI:30616"/>
        <dbReference type="ChEBI" id="CHEBI:83421"/>
        <dbReference type="ChEBI" id="CHEBI:456216"/>
    </reaction>
</comment>
<dbReference type="SUPFAM" id="SSF75138">
    <property type="entry name" value="HprK N-terminal domain-like"/>
    <property type="match status" value="1"/>
</dbReference>
<dbReference type="PANTHER" id="PTHR30305">
    <property type="entry name" value="PROTEIN YJDM-RELATED"/>
    <property type="match status" value="1"/>
</dbReference>
<keyword evidence="11 14" id="KW-0460">Magnesium</keyword>
<feature type="region of interest" description="Important for the catalytic mechanism of dephosphorylation" evidence="14">
    <location>
        <begin position="270"/>
        <end position="275"/>
    </location>
</feature>
<reference evidence="17 18" key="1">
    <citation type="submission" date="2020-08" db="EMBL/GenBank/DDBJ databases">
        <title>Genomic Encyclopedia of Type Strains, Phase IV (KMG-IV): sequencing the most valuable type-strain genomes for metagenomic binning, comparative biology and taxonomic classification.</title>
        <authorList>
            <person name="Goeker M."/>
        </authorList>
    </citation>
    <scope>NUCLEOTIDE SEQUENCE [LARGE SCALE GENOMIC DNA]</scope>
    <source>
        <strain evidence="17 18">DSM 27165</strain>
    </source>
</reference>
<evidence type="ECO:0000256" key="12">
    <source>
        <dbReference type="ARBA" id="ARBA00023268"/>
    </source>
</evidence>